<dbReference type="EMBL" id="MU128918">
    <property type="protein sequence ID" value="KAF9519423.1"/>
    <property type="molecule type" value="Genomic_DNA"/>
</dbReference>
<name>A0A9P6B814_9AGAM</name>
<gene>
    <name evidence="1" type="ORF">BS47DRAFT_1482110</name>
</gene>
<protein>
    <submittedName>
        <fullName evidence="1">Uncharacterized protein</fullName>
    </submittedName>
</protein>
<keyword evidence="2" id="KW-1185">Reference proteome</keyword>
<dbReference type="Proteomes" id="UP000886523">
    <property type="component" value="Unassembled WGS sequence"/>
</dbReference>
<evidence type="ECO:0000313" key="2">
    <source>
        <dbReference type="Proteomes" id="UP000886523"/>
    </source>
</evidence>
<evidence type="ECO:0000313" key="1">
    <source>
        <dbReference type="EMBL" id="KAF9519423.1"/>
    </source>
</evidence>
<accession>A0A9P6B814</accession>
<reference evidence="1" key="1">
    <citation type="journal article" date="2020" name="Nat. Commun.">
        <title>Large-scale genome sequencing of mycorrhizal fungi provides insights into the early evolution of symbiotic traits.</title>
        <authorList>
            <person name="Miyauchi S."/>
            <person name="Kiss E."/>
            <person name="Kuo A."/>
            <person name="Drula E."/>
            <person name="Kohler A."/>
            <person name="Sanchez-Garcia M."/>
            <person name="Morin E."/>
            <person name="Andreopoulos B."/>
            <person name="Barry K.W."/>
            <person name="Bonito G."/>
            <person name="Buee M."/>
            <person name="Carver A."/>
            <person name="Chen C."/>
            <person name="Cichocki N."/>
            <person name="Clum A."/>
            <person name="Culley D."/>
            <person name="Crous P.W."/>
            <person name="Fauchery L."/>
            <person name="Girlanda M."/>
            <person name="Hayes R.D."/>
            <person name="Keri Z."/>
            <person name="LaButti K."/>
            <person name="Lipzen A."/>
            <person name="Lombard V."/>
            <person name="Magnuson J."/>
            <person name="Maillard F."/>
            <person name="Murat C."/>
            <person name="Nolan M."/>
            <person name="Ohm R.A."/>
            <person name="Pangilinan J."/>
            <person name="Pereira M.F."/>
            <person name="Perotto S."/>
            <person name="Peter M."/>
            <person name="Pfister S."/>
            <person name="Riley R."/>
            <person name="Sitrit Y."/>
            <person name="Stielow J.B."/>
            <person name="Szollosi G."/>
            <person name="Zifcakova L."/>
            <person name="Stursova M."/>
            <person name="Spatafora J.W."/>
            <person name="Tedersoo L."/>
            <person name="Vaario L.M."/>
            <person name="Yamada A."/>
            <person name="Yan M."/>
            <person name="Wang P."/>
            <person name="Xu J."/>
            <person name="Bruns T."/>
            <person name="Baldrian P."/>
            <person name="Vilgalys R."/>
            <person name="Dunand C."/>
            <person name="Henrissat B."/>
            <person name="Grigoriev I.V."/>
            <person name="Hibbett D."/>
            <person name="Nagy L.G."/>
            <person name="Martin F.M."/>
        </authorList>
    </citation>
    <scope>NUCLEOTIDE SEQUENCE</scope>
    <source>
        <strain evidence="1">UP504</strain>
    </source>
</reference>
<dbReference type="AlphaFoldDB" id="A0A9P6B814"/>
<proteinExistence type="predicted"/>
<organism evidence="1 2">
    <name type="scientific">Hydnum rufescens UP504</name>
    <dbReference type="NCBI Taxonomy" id="1448309"/>
    <lineage>
        <taxon>Eukaryota</taxon>
        <taxon>Fungi</taxon>
        <taxon>Dikarya</taxon>
        <taxon>Basidiomycota</taxon>
        <taxon>Agaricomycotina</taxon>
        <taxon>Agaricomycetes</taxon>
        <taxon>Cantharellales</taxon>
        <taxon>Hydnaceae</taxon>
        <taxon>Hydnum</taxon>
    </lineage>
</organism>
<sequence>MEIRLLMAYRLCATPRLLVAVNASTGTLSIAVSSRWLITTVSWTICPRCPRLRWHADLASQLDQGMQSTALRHNGFCLSPERSDGDEYQHTVLGMCAASGSARAVAAIRSGSGFSLLTRTSRQRLMLTSC</sequence>
<comment type="caution">
    <text evidence="1">The sequence shown here is derived from an EMBL/GenBank/DDBJ whole genome shotgun (WGS) entry which is preliminary data.</text>
</comment>